<keyword evidence="4 10" id="KW-1133">Transmembrane helix</keyword>
<evidence type="ECO:0000313" key="11">
    <source>
        <dbReference type="EMBL" id="KAL1860561.1"/>
    </source>
</evidence>
<dbReference type="PANTHER" id="PTHR33365">
    <property type="entry name" value="YALI0B05434P"/>
    <property type="match status" value="1"/>
</dbReference>
<dbReference type="Pfam" id="PF11807">
    <property type="entry name" value="UstYa"/>
    <property type="match status" value="1"/>
</dbReference>
<name>A0ABR3WFM2_9PEZI</name>
<comment type="caution">
    <text evidence="11">The sequence shown here is derived from an EMBL/GenBank/DDBJ whole genome shotgun (WGS) entry which is preliminary data.</text>
</comment>
<evidence type="ECO:0000256" key="9">
    <source>
        <dbReference type="SAM" id="MobiDB-lite"/>
    </source>
</evidence>
<comment type="subcellular location">
    <subcellularLocation>
        <location evidence="1">Membrane</location>
        <topology evidence="1">Single-pass membrane protein</topology>
    </subcellularLocation>
</comment>
<keyword evidence="6 10" id="KW-0472">Membrane</keyword>
<reference evidence="11 12" key="1">
    <citation type="journal article" date="2024" name="Commun. Biol.">
        <title>Comparative genomic analysis of thermophilic fungi reveals convergent evolutionary adaptations and gene losses.</title>
        <authorList>
            <person name="Steindorff A.S."/>
            <person name="Aguilar-Pontes M.V."/>
            <person name="Robinson A.J."/>
            <person name="Andreopoulos B."/>
            <person name="LaButti K."/>
            <person name="Kuo A."/>
            <person name="Mondo S."/>
            <person name="Riley R."/>
            <person name="Otillar R."/>
            <person name="Haridas S."/>
            <person name="Lipzen A."/>
            <person name="Grimwood J."/>
            <person name="Schmutz J."/>
            <person name="Clum A."/>
            <person name="Reid I.D."/>
            <person name="Moisan M.C."/>
            <person name="Butler G."/>
            <person name="Nguyen T.T.M."/>
            <person name="Dewar K."/>
            <person name="Conant G."/>
            <person name="Drula E."/>
            <person name="Henrissat B."/>
            <person name="Hansel C."/>
            <person name="Singer S."/>
            <person name="Hutchinson M.I."/>
            <person name="de Vries R.P."/>
            <person name="Natvig D.O."/>
            <person name="Powell A.J."/>
            <person name="Tsang A."/>
            <person name="Grigoriev I.V."/>
        </authorList>
    </citation>
    <scope>NUCLEOTIDE SEQUENCE [LARGE SCALE GENOMIC DNA]</scope>
    <source>
        <strain evidence="11 12">ATCC 24622</strain>
    </source>
</reference>
<keyword evidence="5" id="KW-0843">Virulence</keyword>
<feature type="region of interest" description="Disordered" evidence="9">
    <location>
        <begin position="1"/>
        <end position="23"/>
    </location>
</feature>
<dbReference type="InterPro" id="IPR021765">
    <property type="entry name" value="UstYa-like"/>
</dbReference>
<gene>
    <name evidence="11" type="ORF">VTK73DRAFT_7288</name>
</gene>
<evidence type="ECO:0000256" key="7">
    <source>
        <dbReference type="ARBA" id="ARBA00023180"/>
    </source>
</evidence>
<keyword evidence="12" id="KW-1185">Reference proteome</keyword>
<evidence type="ECO:0000256" key="4">
    <source>
        <dbReference type="ARBA" id="ARBA00022989"/>
    </source>
</evidence>
<evidence type="ECO:0000313" key="12">
    <source>
        <dbReference type="Proteomes" id="UP001586593"/>
    </source>
</evidence>
<keyword evidence="7" id="KW-0325">Glycoprotein</keyword>
<organism evidence="11 12">
    <name type="scientific">Phialemonium thermophilum</name>
    <dbReference type="NCBI Taxonomy" id="223376"/>
    <lineage>
        <taxon>Eukaryota</taxon>
        <taxon>Fungi</taxon>
        <taxon>Dikarya</taxon>
        <taxon>Ascomycota</taxon>
        <taxon>Pezizomycotina</taxon>
        <taxon>Sordariomycetes</taxon>
        <taxon>Sordariomycetidae</taxon>
        <taxon>Cephalothecales</taxon>
        <taxon>Cephalothecaceae</taxon>
        <taxon>Phialemonium</taxon>
    </lineage>
</organism>
<dbReference type="PANTHER" id="PTHR33365:SF4">
    <property type="entry name" value="CYCLOCHLOROTINE BIOSYNTHESIS PROTEIN O"/>
    <property type="match status" value="1"/>
</dbReference>
<evidence type="ECO:0000256" key="2">
    <source>
        <dbReference type="ARBA" id="ARBA00004685"/>
    </source>
</evidence>
<protein>
    <submittedName>
        <fullName evidence="11">Uncharacterized protein</fullName>
    </submittedName>
</protein>
<dbReference type="EMBL" id="JAZHXJ010000454">
    <property type="protein sequence ID" value="KAL1860561.1"/>
    <property type="molecule type" value="Genomic_DNA"/>
</dbReference>
<evidence type="ECO:0000256" key="10">
    <source>
        <dbReference type="SAM" id="Phobius"/>
    </source>
</evidence>
<proteinExistence type="inferred from homology"/>
<comment type="similarity">
    <text evidence="8">Belongs to the ustYa family.</text>
</comment>
<evidence type="ECO:0000256" key="5">
    <source>
        <dbReference type="ARBA" id="ARBA00023026"/>
    </source>
</evidence>
<accession>A0ABR3WFM2</accession>
<dbReference type="Proteomes" id="UP001586593">
    <property type="component" value="Unassembled WGS sequence"/>
</dbReference>
<sequence>MFGVPFQMSMDKEEEETLLEASETSSRPLAARKGVECMPLFLIASVALNVFLAFLALFHLAHPGVSPSRPSYEAGFDTDLEPAKDHIELVVQPFSGGVELDADGHFHKDQGGHEYVGPPAPAIDEAWQSLLSGLNLDLDQEEVDLADTTFRWPESGLSFSGLDVFHSLHCLNRLRQALYPDYYVHVFDPARGPSRADHIADHCINHIRQSLQCHADLTPMEWRLSGSKVILKTDTPHTCRNFDRIHAWAQSRRTQFEKIQSFMNGSLQIVD</sequence>
<evidence type="ECO:0000256" key="6">
    <source>
        <dbReference type="ARBA" id="ARBA00023136"/>
    </source>
</evidence>
<feature type="transmembrane region" description="Helical" evidence="10">
    <location>
        <begin position="40"/>
        <end position="61"/>
    </location>
</feature>
<evidence type="ECO:0000256" key="1">
    <source>
        <dbReference type="ARBA" id="ARBA00004167"/>
    </source>
</evidence>
<comment type="pathway">
    <text evidence="2">Mycotoxin biosynthesis.</text>
</comment>
<keyword evidence="3 10" id="KW-0812">Transmembrane</keyword>
<evidence type="ECO:0000256" key="3">
    <source>
        <dbReference type="ARBA" id="ARBA00022692"/>
    </source>
</evidence>
<evidence type="ECO:0000256" key="8">
    <source>
        <dbReference type="ARBA" id="ARBA00035112"/>
    </source>
</evidence>